<evidence type="ECO:0000256" key="1">
    <source>
        <dbReference type="SAM" id="Phobius"/>
    </source>
</evidence>
<evidence type="ECO:0000259" key="2">
    <source>
        <dbReference type="Pfam" id="PF16020"/>
    </source>
</evidence>
<dbReference type="Proteomes" id="UP000549394">
    <property type="component" value="Unassembled WGS sequence"/>
</dbReference>
<dbReference type="EMBL" id="CAJFCJ010000016">
    <property type="protein sequence ID" value="CAD5122102.1"/>
    <property type="molecule type" value="Genomic_DNA"/>
</dbReference>
<feature type="domain" description="Deltamethrin resistance protein prag01" evidence="2">
    <location>
        <begin position="26"/>
        <end position="74"/>
    </location>
</feature>
<dbReference type="AlphaFoldDB" id="A0A7I8W0P4"/>
<evidence type="ECO:0000313" key="3">
    <source>
        <dbReference type="EMBL" id="CAD5122102.1"/>
    </source>
</evidence>
<name>A0A7I8W0P4_9ANNE</name>
<protein>
    <submittedName>
        <fullName evidence="3">DgyrCDS10552</fullName>
    </submittedName>
</protein>
<accession>A0A7I8W0P4</accession>
<sequence>MGDHVPAHWKSAKQVAADTCATMDHLPKATIPWQQYHGKMNAKWNIQLAASTLFFCVTMFAMQKSGVFLFFGPPAMKNK</sequence>
<keyword evidence="1" id="KW-0812">Transmembrane</keyword>
<gene>
    <name evidence="3" type="ORF">DGYR_LOCUS9953</name>
</gene>
<dbReference type="Pfam" id="PF16020">
    <property type="entry name" value="Deltameth_res"/>
    <property type="match status" value="1"/>
</dbReference>
<proteinExistence type="predicted"/>
<keyword evidence="1" id="KW-1133">Transmembrane helix</keyword>
<comment type="caution">
    <text evidence="3">The sequence shown here is derived from an EMBL/GenBank/DDBJ whole genome shotgun (WGS) entry which is preliminary data.</text>
</comment>
<dbReference type="InterPro" id="IPR031973">
    <property type="entry name" value="Deltameth_res_prag01"/>
</dbReference>
<keyword evidence="4" id="KW-1185">Reference proteome</keyword>
<organism evidence="3 4">
    <name type="scientific">Dimorphilus gyrociliatus</name>
    <dbReference type="NCBI Taxonomy" id="2664684"/>
    <lineage>
        <taxon>Eukaryota</taxon>
        <taxon>Metazoa</taxon>
        <taxon>Spiralia</taxon>
        <taxon>Lophotrochozoa</taxon>
        <taxon>Annelida</taxon>
        <taxon>Polychaeta</taxon>
        <taxon>Polychaeta incertae sedis</taxon>
        <taxon>Dinophilidae</taxon>
        <taxon>Dimorphilus</taxon>
    </lineage>
</organism>
<keyword evidence="1" id="KW-0472">Membrane</keyword>
<dbReference type="OrthoDB" id="9981889at2759"/>
<reference evidence="3 4" key="1">
    <citation type="submission" date="2020-08" db="EMBL/GenBank/DDBJ databases">
        <authorList>
            <person name="Hejnol A."/>
        </authorList>
    </citation>
    <scope>NUCLEOTIDE SEQUENCE [LARGE SCALE GENOMIC DNA]</scope>
</reference>
<feature type="transmembrane region" description="Helical" evidence="1">
    <location>
        <begin position="48"/>
        <end position="71"/>
    </location>
</feature>
<evidence type="ECO:0000313" key="4">
    <source>
        <dbReference type="Proteomes" id="UP000549394"/>
    </source>
</evidence>